<dbReference type="OrthoDB" id="333272at2759"/>
<feature type="region of interest" description="Disordered" evidence="1">
    <location>
        <begin position="426"/>
        <end position="452"/>
    </location>
</feature>
<feature type="compositionally biased region" description="Low complexity" evidence="1">
    <location>
        <begin position="555"/>
        <end position="566"/>
    </location>
</feature>
<keyword evidence="4" id="KW-1185">Reference proteome</keyword>
<sequence>MPAEEEQARAYHATKKAFESRTRHIFPYVVEVSIDGGCCWSSASEQAPKARVLFANFPQRVTHVTPNNIAVEGGDSFGAVHEMMAARLTACANLDEGSEEFNVYVPDALEREHGFSYSVFVPAKIVTVERGNAERGRGGDGLANSGEGHTLAVQCVSPALDPTVLENFDTFVDVGLNGVHFTDRPQSLRVLDVQVLGISPDVGSGDRQTKVHIQANECFESENTAVLLRFPDGTEEILPAHVDLESQRISFWMPPKKSPQHPRPDKELADVADEVSNDSSEKAVSEETNKRSSASFNERTRCGAPDSPSASQVEDGLAPSNQSDHEDQIFVFLSFNGQVFSRQPAVFTHYCRDLCAQYVFAYTISENGDFFEADLDNVLSPHTHIVVSVQSAIASNSAQVRLTLLRSGNPAARDFLSCLHDEMPPLSAAASPTDADNDMPSHTSSAQEVPSPAEEAVYRVIYLDAQIDLEPQPLTLMPDPNRSKRKPGGARVMDNQRGKSGPGAAGSAGRAKAKTASGGGTATPGAANVAGGGQEGKSPPPGLGGPREQTGSSGGRNAAFVGGAAARGRRREKTENAGPDGADEKSRDPTLAFITPELTLPALTVEEQQAEAPEEFVFAVCDISLDGQRFIPVKEARVLRLQCSVDTNRQSAHVQVI</sequence>
<evidence type="ECO:0000313" key="4">
    <source>
        <dbReference type="Proteomes" id="UP000007494"/>
    </source>
</evidence>
<evidence type="ECO:0000313" key="2">
    <source>
        <dbReference type="EMBL" id="CBZ49625.1"/>
    </source>
</evidence>
<feature type="region of interest" description="Disordered" evidence="1">
    <location>
        <begin position="253"/>
        <end position="321"/>
    </location>
</feature>
<reference evidence="2" key="1">
    <citation type="submission" date="2011-02" db="EMBL/GenBank/DDBJ databases">
        <authorList>
            <person name="Aslett M."/>
        </authorList>
    </citation>
    <scope>NUCLEOTIDE SEQUENCE</scope>
    <source>
        <strain evidence="2">Liverpool</strain>
    </source>
</reference>
<protein>
    <submittedName>
        <fullName evidence="2">Uncharacterized protein</fullName>
    </submittedName>
</protein>
<dbReference type="EMBL" id="LN714474">
    <property type="protein sequence ID" value="CEL64207.1"/>
    <property type="molecule type" value="Genomic_DNA"/>
</dbReference>
<evidence type="ECO:0000313" key="3">
    <source>
        <dbReference type="EMBL" id="CEL64207.1"/>
    </source>
</evidence>
<dbReference type="InParanoid" id="F0V7D4"/>
<gene>
    <name evidence="3" type="ORF">BN1204_001160</name>
    <name evidence="2" type="ORF">NCLIV_001160</name>
</gene>
<proteinExistence type="predicted"/>
<dbReference type="Proteomes" id="UP000007494">
    <property type="component" value="Chromosome Ia"/>
</dbReference>
<organism evidence="2 4">
    <name type="scientific">Neospora caninum (strain Liverpool)</name>
    <dbReference type="NCBI Taxonomy" id="572307"/>
    <lineage>
        <taxon>Eukaryota</taxon>
        <taxon>Sar</taxon>
        <taxon>Alveolata</taxon>
        <taxon>Apicomplexa</taxon>
        <taxon>Conoidasida</taxon>
        <taxon>Coccidia</taxon>
        <taxon>Eucoccidiorida</taxon>
        <taxon>Eimeriorina</taxon>
        <taxon>Sarcocystidae</taxon>
        <taxon>Neospora</taxon>
    </lineage>
</organism>
<dbReference type="EMBL" id="FR823380">
    <property type="protein sequence ID" value="CBZ49625.1"/>
    <property type="molecule type" value="Genomic_DNA"/>
</dbReference>
<accession>F0V7D4</accession>
<feature type="compositionally biased region" description="Basic and acidic residues" evidence="1">
    <location>
        <begin position="279"/>
        <end position="290"/>
    </location>
</feature>
<dbReference type="eggNOG" id="ENOG502R0FB">
    <property type="taxonomic scope" value="Eukaryota"/>
</dbReference>
<evidence type="ECO:0000256" key="1">
    <source>
        <dbReference type="SAM" id="MobiDB-lite"/>
    </source>
</evidence>
<reference evidence="4" key="3">
    <citation type="journal article" date="2012" name="PLoS Pathog.">
        <title>Comparative genomics of the apicomplexan parasites Toxoplasma gondii and Neospora caninum: Coccidia differing in host range and transmission strategy.</title>
        <authorList>
            <person name="Reid A.J."/>
            <person name="Vermont S.J."/>
            <person name="Cotton J.A."/>
            <person name="Harris D."/>
            <person name="Hill-Cawthorne G.A."/>
            <person name="Konen-Waisman S."/>
            <person name="Latham S.M."/>
            <person name="Mourier T."/>
            <person name="Norton R."/>
            <person name="Quail M.A."/>
            <person name="Sanders M."/>
            <person name="Shanmugam D."/>
            <person name="Sohal A."/>
            <person name="Wasmuth J.D."/>
            <person name="Brunk B."/>
            <person name="Grigg M.E."/>
            <person name="Howard J.C."/>
            <person name="Parkinson J."/>
            <person name="Roos D.S."/>
            <person name="Trees A.J."/>
            <person name="Berriman M."/>
            <person name="Pain A."/>
            <person name="Wastling J.M."/>
        </authorList>
    </citation>
    <scope>NUCLEOTIDE SEQUENCE [LARGE SCALE GENOMIC DNA]</scope>
    <source>
        <strain evidence="4">Liverpool</strain>
    </source>
</reference>
<dbReference type="RefSeq" id="XP_003879660.1">
    <property type="nucleotide sequence ID" value="XM_003879611.1"/>
</dbReference>
<reference evidence="2" key="2">
    <citation type="submission" date="2011-03" db="EMBL/GenBank/DDBJ databases">
        <title>Comparative genomics and transcriptomics of Neospora caninum and Toxoplasma gondii.</title>
        <authorList>
            <person name="Reid A.J."/>
            <person name="Sohal A."/>
            <person name="Harris D."/>
            <person name="Quail M."/>
            <person name="Sanders M."/>
            <person name="Berriman M."/>
            <person name="Wastling J.M."/>
            <person name="Pain A."/>
        </authorList>
    </citation>
    <scope>NUCLEOTIDE SEQUENCE</scope>
    <source>
        <strain evidence="2">Liverpool</strain>
    </source>
</reference>
<feature type="region of interest" description="Disordered" evidence="1">
    <location>
        <begin position="472"/>
        <end position="590"/>
    </location>
</feature>
<dbReference type="AlphaFoldDB" id="F0V7D4"/>
<feature type="compositionally biased region" description="Low complexity" evidence="1">
    <location>
        <begin position="507"/>
        <end position="516"/>
    </location>
</feature>
<dbReference type="GeneID" id="13440559"/>
<reference evidence="3" key="4">
    <citation type="journal article" date="2015" name="PLoS ONE">
        <title>Comprehensive Evaluation of Toxoplasma gondii VEG and Neospora caninum LIV Genomes with Tachyzoite Stage Transcriptome and Proteome Defines Novel Transcript Features.</title>
        <authorList>
            <person name="Ramaprasad A."/>
            <person name="Mourier T."/>
            <person name="Naeem R."/>
            <person name="Malas T.B."/>
            <person name="Moussa E."/>
            <person name="Panigrahi A."/>
            <person name="Vermont S.J."/>
            <person name="Otto T.D."/>
            <person name="Wastling J."/>
            <person name="Pain A."/>
        </authorList>
    </citation>
    <scope>NUCLEOTIDE SEQUENCE</scope>
    <source>
        <strain evidence="3">Liverpool</strain>
    </source>
</reference>
<dbReference type="VEuPathDB" id="ToxoDB:NCLIV_001160"/>
<name>F0V7D4_NEOCL</name>